<proteinExistence type="predicted"/>
<dbReference type="OrthoDB" id="69552at2"/>
<gene>
    <name evidence="2" type="ordered locus">Hsero_4043</name>
</gene>
<evidence type="ECO:0000313" key="2">
    <source>
        <dbReference type="EMBL" id="ADJ65514.1"/>
    </source>
</evidence>
<feature type="domain" description="DUF6630" evidence="1">
    <location>
        <begin position="85"/>
        <end position="184"/>
    </location>
</feature>
<dbReference type="Pfam" id="PF20335">
    <property type="entry name" value="DUF6630"/>
    <property type="match status" value="1"/>
</dbReference>
<evidence type="ECO:0000259" key="1">
    <source>
        <dbReference type="Pfam" id="PF20335"/>
    </source>
</evidence>
<dbReference type="InterPro" id="IPR046582">
    <property type="entry name" value="DUF6630"/>
</dbReference>
<sequence length="196" mass="21629">MGTGLDLPTGADRGEEEILSDAQIFKEDFSVSKQNKQALGRFVRLITAQLGVEESQRLATSVMSHLGPGDTASDAIQNGILDDDGQRRGQWVVLQVDWKATEEVEWQANELLTAAGITETWNMESGTNATVPHALVEFSSWVKPRGLRLLHLDFGDDAYYALLVLADQLEEIIQAAENAGLNIQGSDDFEREQLRD</sequence>
<dbReference type="EMBL" id="CP002039">
    <property type="protein sequence ID" value="ADJ65514.1"/>
    <property type="molecule type" value="Genomic_DNA"/>
</dbReference>
<name>D8ISU8_HERSS</name>
<dbReference type="KEGG" id="hse:Hsero_4043"/>
<dbReference type="eggNOG" id="ENOG5033AZV">
    <property type="taxonomic scope" value="Bacteria"/>
</dbReference>
<dbReference type="AlphaFoldDB" id="D8ISU8"/>
<dbReference type="Proteomes" id="UP000000329">
    <property type="component" value="Chromosome"/>
</dbReference>
<dbReference type="HOGENOM" id="CLU_1353711_0_0_4"/>
<keyword evidence="3" id="KW-1185">Reference proteome</keyword>
<protein>
    <recommendedName>
        <fullName evidence="1">DUF6630 domain-containing protein</fullName>
    </recommendedName>
</protein>
<dbReference type="RefSeq" id="WP_013235974.1">
    <property type="nucleotide sequence ID" value="NC_014323.1"/>
</dbReference>
<organism evidence="2 3">
    <name type="scientific">Herbaspirillum seropedicae (strain SmR1)</name>
    <dbReference type="NCBI Taxonomy" id="757424"/>
    <lineage>
        <taxon>Bacteria</taxon>
        <taxon>Pseudomonadati</taxon>
        <taxon>Pseudomonadota</taxon>
        <taxon>Betaproteobacteria</taxon>
        <taxon>Burkholderiales</taxon>
        <taxon>Oxalobacteraceae</taxon>
        <taxon>Herbaspirillum</taxon>
    </lineage>
</organism>
<dbReference type="GeneID" id="29392516"/>
<evidence type="ECO:0000313" key="3">
    <source>
        <dbReference type="Proteomes" id="UP000000329"/>
    </source>
</evidence>
<reference evidence="2 3" key="1">
    <citation type="submission" date="2010-04" db="EMBL/GenBank/DDBJ databases">
        <title>The genome of Herbaspirillum seropedicae SmR1, an endophytic, nitrogen-fixing, plant-growth promoting beta-Proteobacteria.</title>
        <authorList>
            <person name="Pedrosa F.O."/>
            <person name="Monteiro R.A."/>
            <person name="Wassem R."/>
            <person name="Cruz L.M."/>
            <person name="Ayub R.A."/>
            <person name="Colauto N.B."/>
            <person name="Fernandez M.A."/>
            <person name="Fungaro M.H.P."/>
            <person name="Grisard E.C."/>
            <person name="Hungria M."/>
            <person name="Madeira H.M.F."/>
            <person name="Nodari R.O."/>
            <person name="Osaku C.A."/>
            <person name="Petzl-Erler M.L."/>
            <person name="Terenzi H."/>
            <person name="Vieira L.G.E."/>
            <person name="Almeida M.I.M."/>
            <person name="Alves L.R."/>
            <person name="Arantes O.M.N."/>
            <person name="Balsanelli E."/>
            <person name="Barcellos F.G."/>
            <person name="Baura V.A."/>
            <person name="Binde D.R."/>
            <person name="Campo R.J."/>
            <person name="Chubatsu L.S."/>
            <person name="Chueire L.M.O."/>
            <person name="Ciferri R.R."/>
            <person name="Correa L.C."/>
            <person name="da Conceicao Silva J.L."/>
            <person name="Dabul A.N.G."/>
            <person name="Dambros B.P."/>
            <person name="Faoro H."/>
            <person name="Favetti A."/>
            <person name="Friedermann G."/>
            <person name="Furlaneto M.C."/>
            <person name="Gasques L.S."/>
            <person name="Gimenes C.C.T."/>
            <person name="Gioppo N.M.R."/>
            <person name="Glienke-Blanco C."/>
            <person name="Godoy L.P."/>
            <person name="Guerra M.P."/>
            <person name="Karp S."/>
            <person name="Kava-Cordeiro V."/>
            <person name="Margarido V.P."/>
            <person name="Mathioni S.M."/>
            <person name="Menck-Soares M.A."/>
            <person name="Murace N.K."/>
            <person name="Nicolas M.F."/>
            <person name="Oliveira C.E.C."/>
            <person name="Pagnan N.A.B."/>
            <person name="Pamphile J.A."/>
            <person name="Patussi E.V."/>
            <person name="Pereira L.F.P."/>
            <person name="Pereira-Ferrari L."/>
            <person name="Pinto F.G.S."/>
            <person name="Precoma C."/>
            <person name="Prioli A.J."/>
            <person name="Prioli S.M.A.P."/>
            <person name="Raittz R.T."/>
            <person name="Ramos H.J.O."/>
            <person name="Ribeiro E.M.S.F."/>
            <person name="Rigo L.U."/>
            <person name="Rocha C.L.M.S.C."/>
            <person name="Rocha S.N."/>
            <person name="Santos K."/>
            <person name="Satori D."/>
            <person name="Silva A.G."/>
            <person name="Simao R.C.G."/>
            <person name="Soares M.A.M."/>
            <person name="Souza E.M."/>
            <person name="Steffens M.B.R."/>
            <person name="Steindel M."/>
            <person name="Tadra-Sfeir M.Z."/>
            <person name="Takahashi E.K."/>
            <person name="Torres R.A."/>
            <person name="Valle J.S."/>
            <person name="Vernal J.I."/>
            <person name="Vilas-Boas L.A."/>
            <person name="Watanabe M.A.E."/>
            <person name="Weiss V.A."/>
            <person name="Yates M.A."/>
            <person name="Souza E.M."/>
        </authorList>
    </citation>
    <scope>NUCLEOTIDE SEQUENCE [LARGE SCALE GENOMIC DNA]</scope>
    <source>
        <strain evidence="2 3">SmR1</strain>
    </source>
</reference>
<accession>D8ISU8</accession>